<gene>
    <name evidence="2" type="ORF">S12H4_50138</name>
</gene>
<feature type="transmembrane region" description="Helical" evidence="1">
    <location>
        <begin position="93"/>
        <end position="111"/>
    </location>
</feature>
<reference evidence="2" key="1">
    <citation type="journal article" date="2014" name="Front. Microbiol.">
        <title>High frequency of phylogenetically diverse reductive dehalogenase-homologous genes in deep subseafloor sedimentary metagenomes.</title>
        <authorList>
            <person name="Kawai M."/>
            <person name="Futagami T."/>
            <person name="Toyoda A."/>
            <person name="Takaki Y."/>
            <person name="Nishi S."/>
            <person name="Hori S."/>
            <person name="Arai W."/>
            <person name="Tsubouchi T."/>
            <person name="Morono Y."/>
            <person name="Uchiyama I."/>
            <person name="Ito T."/>
            <person name="Fujiyama A."/>
            <person name="Inagaki F."/>
            <person name="Takami H."/>
        </authorList>
    </citation>
    <scope>NUCLEOTIDE SEQUENCE</scope>
    <source>
        <strain evidence="2">Expedition CK06-06</strain>
    </source>
</reference>
<keyword evidence="1" id="KW-0472">Membrane</keyword>
<organism evidence="2">
    <name type="scientific">marine sediment metagenome</name>
    <dbReference type="NCBI Taxonomy" id="412755"/>
    <lineage>
        <taxon>unclassified sequences</taxon>
        <taxon>metagenomes</taxon>
        <taxon>ecological metagenomes</taxon>
    </lineage>
</organism>
<feature type="non-terminal residue" evidence="2">
    <location>
        <position position="126"/>
    </location>
</feature>
<dbReference type="AlphaFoldDB" id="X1TEY6"/>
<keyword evidence="1" id="KW-1133">Transmembrane helix</keyword>
<dbReference type="EMBL" id="BARW01031535">
    <property type="protein sequence ID" value="GAJ03878.1"/>
    <property type="molecule type" value="Genomic_DNA"/>
</dbReference>
<accession>X1TEY6</accession>
<sequence length="126" mass="14260">MATFAERKREARKILKRAPLTQAELAREMKVSRAYSKLILGGLMEDGAVVPVRERSIVYYAYSFRVPLWIRPILWISGCAAATSVFFPPAALYAVSFAGGGWAIALWKELVRRMRLTPTKRKKGRT</sequence>
<keyword evidence="1" id="KW-0812">Transmembrane</keyword>
<name>X1TEY6_9ZZZZ</name>
<protein>
    <submittedName>
        <fullName evidence="2">Uncharacterized protein</fullName>
    </submittedName>
</protein>
<proteinExistence type="predicted"/>
<comment type="caution">
    <text evidence="2">The sequence shown here is derived from an EMBL/GenBank/DDBJ whole genome shotgun (WGS) entry which is preliminary data.</text>
</comment>
<evidence type="ECO:0000256" key="1">
    <source>
        <dbReference type="SAM" id="Phobius"/>
    </source>
</evidence>
<evidence type="ECO:0000313" key="2">
    <source>
        <dbReference type="EMBL" id="GAJ03878.1"/>
    </source>
</evidence>